<comment type="catalytic activity">
    <reaction evidence="8">
        <text>L-tyrosyl-[protein] + ATP = O-(5'-adenylyl)-L-tyrosyl-[protein] + diphosphate</text>
        <dbReference type="Rhea" id="RHEA:54288"/>
        <dbReference type="Rhea" id="RHEA-COMP:10136"/>
        <dbReference type="Rhea" id="RHEA-COMP:13846"/>
        <dbReference type="ChEBI" id="CHEBI:30616"/>
        <dbReference type="ChEBI" id="CHEBI:33019"/>
        <dbReference type="ChEBI" id="CHEBI:46858"/>
        <dbReference type="ChEBI" id="CHEBI:83624"/>
        <dbReference type="EC" id="2.7.7.108"/>
    </reaction>
</comment>
<comment type="catalytic activity">
    <reaction evidence="8">
        <text>L-seryl-[protein] + UTP = O-(5'-uridylyl)-L-seryl-[protein] + diphosphate</text>
        <dbReference type="Rhea" id="RHEA:64604"/>
        <dbReference type="Rhea" id="RHEA-COMP:9863"/>
        <dbReference type="Rhea" id="RHEA-COMP:16635"/>
        <dbReference type="ChEBI" id="CHEBI:29999"/>
        <dbReference type="ChEBI" id="CHEBI:33019"/>
        <dbReference type="ChEBI" id="CHEBI:46398"/>
        <dbReference type="ChEBI" id="CHEBI:156051"/>
    </reaction>
</comment>
<comment type="catalytic activity">
    <reaction evidence="8">
        <text>L-threonyl-[protein] + ATP = 3-O-(5'-adenylyl)-L-threonyl-[protein] + diphosphate</text>
        <dbReference type="Rhea" id="RHEA:54292"/>
        <dbReference type="Rhea" id="RHEA-COMP:11060"/>
        <dbReference type="Rhea" id="RHEA-COMP:13847"/>
        <dbReference type="ChEBI" id="CHEBI:30013"/>
        <dbReference type="ChEBI" id="CHEBI:30616"/>
        <dbReference type="ChEBI" id="CHEBI:33019"/>
        <dbReference type="ChEBI" id="CHEBI:138113"/>
        <dbReference type="EC" id="2.7.7.108"/>
    </reaction>
</comment>
<sequence length="492" mass="53216">MTVHFPFDNSYAALPENFFARVAPSPVAAPRLIRLNRPLARRLGLDPDLLASPEGAAILAGATRPDGAAFIAMAYAGHQFGHFVPQLGDGRALLLGEVIDSDGKRRDIQLKGSGRTPFSRMGDGRAALGPVLREYIVSEAMAALGIPTTRALAAVLTGERVARDGMLPGAVLTRVASSHIRVGTFQYFAARRDDDGVRKLADHVIARHYPSAMAAENRYVALLENVVARQAELIARWMQIGFIHGVMNTDNCSIAGETIDYGPCAFMDAFDPKTVFSSIDQMGRYAYGNQPAIGLWNLTRLAECLIPLLAADQDEGIAAAETALGGFAETFNAAYQSGFTAKIGLTSGRADDLALLQDLLVAMKQGQADFTLTFRRLSDAAGDPSELGAVRALFTDPTGFDDWAVRWQSRIAAEPQDGAARQAAMRAVNPAYIPRNHRVEAVIEAAVNRDDFAPFEQLLAVLANPFEERPEFARYADPPQPHERVTETFCGT</sequence>
<protein>
    <recommendedName>
        <fullName evidence="8">Protein nucleotidyltransferase YdiU</fullName>
        <ecNumber evidence="8">2.7.7.-</ecNumber>
    </recommendedName>
    <alternativeName>
        <fullName evidence="8">Protein adenylyltransferase YdiU</fullName>
        <ecNumber evidence="8">2.7.7.108</ecNumber>
    </alternativeName>
    <alternativeName>
        <fullName evidence="8">Protein uridylyltransferase YdiU</fullName>
        <ecNumber evidence="8">2.7.7.-</ecNumber>
    </alternativeName>
</protein>
<feature type="binding site" evidence="8">
    <location>
        <position position="123"/>
    </location>
    <ligand>
        <name>ATP</name>
        <dbReference type="ChEBI" id="CHEBI:30616"/>
    </ligand>
</feature>
<feature type="binding site" evidence="8">
    <location>
        <position position="174"/>
    </location>
    <ligand>
        <name>ATP</name>
        <dbReference type="ChEBI" id="CHEBI:30616"/>
    </ligand>
</feature>
<dbReference type="OrthoDB" id="9776281at2"/>
<dbReference type="InterPro" id="IPR003846">
    <property type="entry name" value="SelO"/>
</dbReference>
<keyword evidence="5 8" id="KW-0547">Nucleotide-binding</keyword>
<evidence type="ECO:0000256" key="3">
    <source>
        <dbReference type="ARBA" id="ARBA00022695"/>
    </source>
</evidence>
<dbReference type="GO" id="GO:0070733">
    <property type="term" value="F:AMPylase activity"/>
    <property type="evidence" value="ECO:0007669"/>
    <property type="project" value="UniProtKB-EC"/>
</dbReference>
<keyword evidence="6 8" id="KW-0067">ATP-binding</keyword>
<dbReference type="PATRIC" id="fig|1076.23.peg.2537"/>
<dbReference type="NCBIfam" id="NF000658">
    <property type="entry name" value="PRK00029.1"/>
    <property type="match status" value="1"/>
</dbReference>
<feature type="binding site" evidence="8">
    <location>
        <position position="88"/>
    </location>
    <ligand>
        <name>ATP</name>
        <dbReference type="ChEBI" id="CHEBI:30616"/>
    </ligand>
</feature>
<name>A0A0D7ETK2_RHOPL</name>
<comment type="caution">
    <text evidence="10">The sequence shown here is derived from an EMBL/GenBank/DDBJ whole genome shotgun (WGS) entry which is preliminary data.</text>
</comment>
<dbReference type="HAMAP" id="MF_00692">
    <property type="entry name" value="SelO"/>
    <property type="match status" value="1"/>
</dbReference>
<feature type="binding site" evidence="8">
    <location>
        <position position="111"/>
    </location>
    <ligand>
        <name>ATP</name>
        <dbReference type="ChEBI" id="CHEBI:30616"/>
    </ligand>
</feature>
<dbReference type="GO" id="GO:0000287">
    <property type="term" value="F:magnesium ion binding"/>
    <property type="evidence" value="ECO:0007669"/>
    <property type="project" value="UniProtKB-UniRule"/>
</dbReference>
<dbReference type="EC" id="2.7.7.108" evidence="8"/>
<dbReference type="PANTHER" id="PTHR32057">
    <property type="entry name" value="PROTEIN ADENYLYLTRANSFERASE SELO, MITOCHONDRIAL"/>
    <property type="match status" value="1"/>
</dbReference>
<accession>A0A0D7ETK2</accession>
<feature type="binding site" evidence="8">
    <location>
        <position position="260"/>
    </location>
    <ligand>
        <name>ATP</name>
        <dbReference type="ChEBI" id="CHEBI:30616"/>
    </ligand>
</feature>
<comment type="catalytic activity">
    <reaction evidence="8">
        <text>L-histidyl-[protein] + UTP = N(tele)-(5'-uridylyl)-L-histidyl-[protein] + diphosphate</text>
        <dbReference type="Rhea" id="RHEA:83891"/>
        <dbReference type="Rhea" id="RHEA-COMP:9745"/>
        <dbReference type="Rhea" id="RHEA-COMP:20239"/>
        <dbReference type="ChEBI" id="CHEBI:29979"/>
        <dbReference type="ChEBI" id="CHEBI:33019"/>
        <dbReference type="ChEBI" id="CHEBI:46398"/>
        <dbReference type="ChEBI" id="CHEBI:233474"/>
    </reaction>
</comment>
<feature type="binding site" evidence="8">
    <location>
        <position position="260"/>
    </location>
    <ligand>
        <name>Mg(2+)</name>
        <dbReference type="ChEBI" id="CHEBI:18420"/>
    </ligand>
</feature>
<dbReference type="GO" id="GO:0030145">
    <property type="term" value="F:manganese ion binding"/>
    <property type="evidence" value="ECO:0007669"/>
    <property type="project" value="UniProtKB-UniRule"/>
</dbReference>
<feature type="binding site" evidence="8">
    <location>
        <position position="90"/>
    </location>
    <ligand>
        <name>ATP</name>
        <dbReference type="ChEBI" id="CHEBI:30616"/>
    </ligand>
</feature>
<evidence type="ECO:0000256" key="7">
    <source>
        <dbReference type="ARBA" id="ARBA00022842"/>
    </source>
</evidence>
<dbReference type="AlphaFoldDB" id="A0A0D7ETK2"/>
<comment type="catalytic activity">
    <reaction evidence="8">
        <text>L-tyrosyl-[protein] + UTP = O-(5'-uridylyl)-L-tyrosyl-[protein] + diphosphate</text>
        <dbReference type="Rhea" id="RHEA:83887"/>
        <dbReference type="Rhea" id="RHEA-COMP:10136"/>
        <dbReference type="Rhea" id="RHEA-COMP:20238"/>
        <dbReference type="ChEBI" id="CHEBI:33019"/>
        <dbReference type="ChEBI" id="CHEBI:46398"/>
        <dbReference type="ChEBI" id="CHEBI:46858"/>
        <dbReference type="ChEBI" id="CHEBI:90602"/>
    </reaction>
</comment>
<keyword evidence="4 8" id="KW-0479">Metal-binding</keyword>
<dbReference type="RefSeq" id="WP_044410826.1">
    <property type="nucleotide sequence ID" value="NZ_JXXE01000243.1"/>
</dbReference>
<organism evidence="10 11">
    <name type="scientific">Rhodopseudomonas palustris</name>
    <dbReference type="NCBI Taxonomy" id="1076"/>
    <lineage>
        <taxon>Bacteria</taxon>
        <taxon>Pseudomonadati</taxon>
        <taxon>Pseudomonadota</taxon>
        <taxon>Alphaproteobacteria</taxon>
        <taxon>Hyphomicrobiales</taxon>
        <taxon>Nitrobacteraceae</taxon>
        <taxon>Rhodopseudomonas</taxon>
    </lineage>
</organism>
<dbReference type="Pfam" id="PF02696">
    <property type="entry name" value="SelO"/>
    <property type="match status" value="1"/>
</dbReference>
<proteinExistence type="inferred from homology"/>
<dbReference type="PANTHER" id="PTHR32057:SF14">
    <property type="entry name" value="PROTEIN ADENYLYLTRANSFERASE SELO, MITOCHONDRIAL"/>
    <property type="match status" value="1"/>
</dbReference>
<feature type="binding site" evidence="8">
    <location>
        <position position="124"/>
    </location>
    <ligand>
        <name>ATP</name>
        <dbReference type="ChEBI" id="CHEBI:30616"/>
    </ligand>
</feature>
<feature type="binding site" evidence="8">
    <location>
        <position position="181"/>
    </location>
    <ligand>
        <name>ATP</name>
        <dbReference type="ChEBI" id="CHEBI:30616"/>
    </ligand>
</feature>
<keyword evidence="8" id="KW-0464">Manganese</keyword>
<feature type="binding site" evidence="8">
    <location>
        <position position="91"/>
    </location>
    <ligand>
        <name>ATP</name>
        <dbReference type="ChEBI" id="CHEBI:30616"/>
    </ligand>
</feature>
<keyword evidence="2 8" id="KW-0808">Transferase</keyword>
<evidence type="ECO:0000256" key="8">
    <source>
        <dbReference type="HAMAP-Rule" id="MF_00692"/>
    </source>
</evidence>
<reference evidence="10 11" key="1">
    <citation type="submission" date="2014-11" db="EMBL/GenBank/DDBJ databases">
        <title>Genomics and ecophysiology of heterotrophic nitrogen fixing bacteria isolated from estuarine surface water.</title>
        <authorList>
            <person name="Bentzon-Tilia M."/>
            <person name="Severin I."/>
            <person name="Hansen L.H."/>
            <person name="Riemann L."/>
        </authorList>
    </citation>
    <scope>NUCLEOTIDE SEQUENCE [LARGE SCALE GENOMIC DNA]</scope>
    <source>
        <strain evidence="10 11">BAL398</strain>
    </source>
</reference>
<comment type="catalytic activity">
    <reaction evidence="8">
        <text>L-seryl-[protein] + ATP = 3-O-(5'-adenylyl)-L-seryl-[protein] + diphosphate</text>
        <dbReference type="Rhea" id="RHEA:58120"/>
        <dbReference type="Rhea" id="RHEA-COMP:9863"/>
        <dbReference type="Rhea" id="RHEA-COMP:15073"/>
        <dbReference type="ChEBI" id="CHEBI:29999"/>
        <dbReference type="ChEBI" id="CHEBI:30616"/>
        <dbReference type="ChEBI" id="CHEBI:33019"/>
        <dbReference type="ChEBI" id="CHEBI:142516"/>
        <dbReference type="EC" id="2.7.7.108"/>
    </reaction>
</comment>
<evidence type="ECO:0000256" key="6">
    <source>
        <dbReference type="ARBA" id="ARBA00022840"/>
    </source>
</evidence>
<gene>
    <name evidence="8" type="primary">ydiU</name>
    <name evidence="8" type="synonym">selO</name>
    <name evidence="10" type="ORF">OO17_12325</name>
</gene>
<evidence type="ECO:0000256" key="5">
    <source>
        <dbReference type="ARBA" id="ARBA00022741"/>
    </source>
</evidence>
<comment type="cofactor">
    <cofactor evidence="8">
        <name>Mg(2+)</name>
        <dbReference type="ChEBI" id="CHEBI:18420"/>
    </cofactor>
    <cofactor evidence="8">
        <name>Mn(2+)</name>
        <dbReference type="ChEBI" id="CHEBI:29035"/>
    </cofactor>
</comment>
<comment type="similarity">
    <text evidence="1 8">Belongs to the SELO family.</text>
</comment>
<evidence type="ECO:0000256" key="1">
    <source>
        <dbReference type="ARBA" id="ARBA00009747"/>
    </source>
</evidence>
<evidence type="ECO:0000313" key="11">
    <source>
        <dbReference type="Proteomes" id="UP000032515"/>
    </source>
</evidence>
<feature type="binding site" evidence="8">
    <location>
        <position position="251"/>
    </location>
    <ligand>
        <name>Mg(2+)</name>
        <dbReference type="ChEBI" id="CHEBI:18420"/>
    </ligand>
</feature>
<dbReference type="EC" id="2.7.7.-" evidence="8"/>
<evidence type="ECO:0000256" key="4">
    <source>
        <dbReference type="ARBA" id="ARBA00022723"/>
    </source>
</evidence>
<dbReference type="GO" id="GO:0005524">
    <property type="term" value="F:ATP binding"/>
    <property type="evidence" value="ECO:0007669"/>
    <property type="project" value="UniProtKB-UniRule"/>
</dbReference>
<feature type="active site" description="Proton acceptor" evidence="8">
    <location>
        <position position="250"/>
    </location>
</feature>
<comment type="function">
    <text evidence="8">Nucleotidyltransferase involved in the post-translational modification of proteins. It can catalyze the addition of adenosine monophosphate (AMP) or uridine monophosphate (UMP) to a protein, resulting in modifications known as AMPylation and UMPylation.</text>
</comment>
<feature type="region of interest" description="Disordered" evidence="9">
    <location>
        <begin position="473"/>
        <end position="492"/>
    </location>
</feature>
<keyword evidence="7 8" id="KW-0460">Magnesium</keyword>
<evidence type="ECO:0000256" key="9">
    <source>
        <dbReference type="SAM" id="MobiDB-lite"/>
    </source>
</evidence>
<keyword evidence="3 8" id="KW-0548">Nucleotidyltransferase</keyword>
<evidence type="ECO:0000256" key="2">
    <source>
        <dbReference type="ARBA" id="ARBA00022679"/>
    </source>
</evidence>
<dbReference type="Proteomes" id="UP000032515">
    <property type="component" value="Unassembled WGS sequence"/>
</dbReference>
<evidence type="ECO:0000313" key="10">
    <source>
        <dbReference type="EMBL" id="KIZ42742.1"/>
    </source>
</evidence>
<feature type="compositionally biased region" description="Basic and acidic residues" evidence="9">
    <location>
        <begin position="473"/>
        <end position="486"/>
    </location>
</feature>
<dbReference type="EMBL" id="JXXE01000243">
    <property type="protein sequence ID" value="KIZ42742.1"/>
    <property type="molecule type" value="Genomic_DNA"/>
</dbReference>